<dbReference type="InterPro" id="IPR013328">
    <property type="entry name" value="6PGD_dom2"/>
</dbReference>
<dbReference type="AlphaFoldDB" id="T1CA77"/>
<accession>T1CA77</accession>
<feature type="compositionally biased region" description="Basic and acidic residues" evidence="1">
    <location>
        <begin position="100"/>
        <end position="110"/>
    </location>
</feature>
<evidence type="ECO:0000256" key="1">
    <source>
        <dbReference type="SAM" id="MobiDB-lite"/>
    </source>
</evidence>
<dbReference type="GO" id="GO:0006635">
    <property type="term" value="P:fatty acid beta-oxidation"/>
    <property type="evidence" value="ECO:0007669"/>
    <property type="project" value="TreeGrafter"/>
</dbReference>
<dbReference type="GO" id="GO:0004300">
    <property type="term" value="F:enoyl-CoA hydratase activity"/>
    <property type="evidence" value="ECO:0007669"/>
    <property type="project" value="TreeGrafter"/>
</dbReference>
<dbReference type="GO" id="GO:0016509">
    <property type="term" value="F:long-chain (3S)-3-hydroxyacyl-CoA dehydrogenase (NAD+) activity"/>
    <property type="evidence" value="ECO:0007669"/>
    <property type="project" value="TreeGrafter"/>
</dbReference>
<proteinExistence type="predicted"/>
<feature type="region of interest" description="Disordered" evidence="1">
    <location>
        <begin position="86"/>
        <end position="110"/>
    </location>
</feature>
<dbReference type="InterPro" id="IPR006108">
    <property type="entry name" value="3HC_DH_C"/>
</dbReference>
<gene>
    <name evidence="3" type="ORF">B2A_02386</name>
</gene>
<dbReference type="InterPro" id="IPR008927">
    <property type="entry name" value="6-PGluconate_DH-like_C_sf"/>
</dbReference>
<dbReference type="Gene3D" id="1.10.1040.10">
    <property type="entry name" value="N-(1-d-carboxylethyl)-l-norvaline Dehydrogenase, domain 2"/>
    <property type="match status" value="1"/>
</dbReference>
<dbReference type="PANTHER" id="PTHR43612:SF3">
    <property type="entry name" value="TRIFUNCTIONAL ENZYME SUBUNIT ALPHA, MITOCHONDRIAL"/>
    <property type="match status" value="1"/>
</dbReference>
<evidence type="ECO:0000259" key="2">
    <source>
        <dbReference type="Pfam" id="PF00725"/>
    </source>
</evidence>
<reference evidence="3" key="1">
    <citation type="submission" date="2013-08" db="EMBL/GenBank/DDBJ databases">
        <authorList>
            <person name="Mendez C."/>
            <person name="Richter M."/>
            <person name="Ferrer M."/>
            <person name="Sanchez J."/>
        </authorList>
    </citation>
    <scope>NUCLEOTIDE SEQUENCE</scope>
</reference>
<dbReference type="SUPFAM" id="SSF48179">
    <property type="entry name" value="6-phosphogluconate dehydrogenase C-terminal domain-like"/>
    <property type="match status" value="1"/>
</dbReference>
<organism evidence="3">
    <name type="scientific">mine drainage metagenome</name>
    <dbReference type="NCBI Taxonomy" id="410659"/>
    <lineage>
        <taxon>unclassified sequences</taxon>
        <taxon>metagenomes</taxon>
        <taxon>ecological metagenomes</taxon>
    </lineage>
</organism>
<dbReference type="EMBL" id="AUZZ01001635">
    <property type="protein sequence ID" value="EQD63360.1"/>
    <property type="molecule type" value="Genomic_DNA"/>
</dbReference>
<feature type="domain" description="3-hydroxyacyl-CoA dehydrogenase C-terminal" evidence="2">
    <location>
        <begin position="8"/>
        <end position="99"/>
    </location>
</feature>
<dbReference type="InterPro" id="IPR050136">
    <property type="entry name" value="FA_oxidation_alpha_subunit"/>
</dbReference>
<comment type="caution">
    <text evidence="3">The sequence shown here is derived from an EMBL/GenBank/DDBJ whole genome shotgun (WGS) entry which is preliminary data.</text>
</comment>
<dbReference type="PANTHER" id="PTHR43612">
    <property type="entry name" value="TRIFUNCTIONAL ENZYME SUBUNIT ALPHA"/>
    <property type="match status" value="1"/>
</dbReference>
<dbReference type="Pfam" id="PF00725">
    <property type="entry name" value="3HCDH"/>
    <property type="match status" value="1"/>
</dbReference>
<evidence type="ECO:0000313" key="3">
    <source>
        <dbReference type="EMBL" id="EQD63360.1"/>
    </source>
</evidence>
<sequence length="122" mass="13342">MPVRGSPGFLVNRILMPYMLEAIRALGEGIPGAVLDRPRAVSACRWDRSNWPTPVGLDVAASVGQELAPFLGLELPQGVSRLLDAGKRGKKDGQGFYRWQDGKPVKPEVPKDYQAPEIWSCA</sequence>
<name>T1CA77_9ZZZZ</name>
<protein>
    <submittedName>
        <fullName evidence="3">Fatty oxidation complex, alpha subunit</fullName>
    </submittedName>
</protein>
<reference evidence="3" key="2">
    <citation type="journal article" date="2014" name="ISME J.">
        <title>Microbial stratification in low pH oxic and suboxic macroscopic growths along an acid mine drainage.</title>
        <authorList>
            <person name="Mendez-Garcia C."/>
            <person name="Mesa V."/>
            <person name="Sprenger R.R."/>
            <person name="Richter M."/>
            <person name="Diez M.S."/>
            <person name="Solano J."/>
            <person name="Bargiela R."/>
            <person name="Golyshina O.V."/>
            <person name="Manteca A."/>
            <person name="Ramos J.L."/>
            <person name="Gallego J.R."/>
            <person name="Llorente I."/>
            <person name="Martins Dos Santos V.A."/>
            <person name="Jensen O.N."/>
            <person name="Pelaez A.I."/>
            <person name="Sanchez J."/>
            <person name="Ferrer M."/>
        </authorList>
    </citation>
    <scope>NUCLEOTIDE SEQUENCE</scope>
</reference>